<dbReference type="Gene3D" id="3.40.50.2000">
    <property type="entry name" value="Glycogen Phosphorylase B"/>
    <property type="match status" value="1"/>
</dbReference>
<protein>
    <submittedName>
        <fullName evidence="3">Unannotated protein</fullName>
    </submittedName>
</protein>
<sequence>MKRCLSILFNSWDKNFSNFLVNVRATRFFDWVERNEFVYQLLKSLYRFIRRPLKTLPEIAFNYKLLKSVPKRTIYCDISGIYNVPFLDGTRRVGKYFADHLFNMHDVNWRVIHVRWVGNTYVDVRKSSKTFNVLIRRRFEWNPNQRDILFLQTMEAVTQIGPTKFKKIKDRITVVTFIHDVLPIREPGWFTNRMVNSFIRDLDLALENSRVLIVSSKVVEGDLEALTTAGEHRANIPQIARVNIASVAQRFISQQKNREIPTASNPLVFLLISTIEPRKGYDELITAASQALLAGVNLKFIIVGRLGWVSEIFRSDFNEFVQAFTDEIQWHENATDEEISKYVSEADIFLSPTRGEGFGIPVTEALNAGLPTLVRDIPVYQELYSGVVAMYGEGNDFSDLHGALMNTEKLYEIASARISKYKPGGDLDSLHSLMEVFRSH</sequence>
<dbReference type="PANTHER" id="PTHR46401:SF2">
    <property type="entry name" value="GLYCOSYLTRANSFERASE WBBK-RELATED"/>
    <property type="match status" value="1"/>
</dbReference>
<feature type="domain" description="Glycosyl transferase family 1" evidence="2">
    <location>
        <begin position="257"/>
        <end position="383"/>
    </location>
</feature>
<evidence type="ECO:0000313" key="3">
    <source>
        <dbReference type="EMBL" id="CAB4862319.1"/>
    </source>
</evidence>
<proteinExistence type="predicted"/>
<keyword evidence="1" id="KW-0808">Transferase</keyword>
<dbReference type="SUPFAM" id="SSF53756">
    <property type="entry name" value="UDP-Glycosyltransferase/glycogen phosphorylase"/>
    <property type="match status" value="1"/>
</dbReference>
<dbReference type="EMBL" id="CAFBLH010000011">
    <property type="protein sequence ID" value="CAB4862319.1"/>
    <property type="molecule type" value="Genomic_DNA"/>
</dbReference>
<dbReference type="AlphaFoldDB" id="A0A6J7D1L5"/>
<dbReference type="PANTHER" id="PTHR46401">
    <property type="entry name" value="GLYCOSYLTRANSFERASE WBBK-RELATED"/>
    <property type="match status" value="1"/>
</dbReference>
<gene>
    <name evidence="3" type="ORF">UFOPK3342_00491</name>
</gene>
<dbReference type="GO" id="GO:0016757">
    <property type="term" value="F:glycosyltransferase activity"/>
    <property type="evidence" value="ECO:0007669"/>
    <property type="project" value="InterPro"/>
</dbReference>
<dbReference type="Pfam" id="PF00534">
    <property type="entry name" value="Glycos_transf_1"/>
    <property type="match status" value="1"/>
</dbReference>
<accession>A0A6J7D1L5</accession>
<dbReference type="InterPro" id="IPR001296">
    <property type="entry name" value="Glyco_trans_1"/>
</dbReference>
<name>A0A6J7D1L5_9ZZZZ</name>
<dbReference type="GO" id="GO:0009103">
    <property type="term" value="P:lipopolysaccharide biosynthetic process"/>
    <property type="evidence" value="ECO:0007669"/>
    <property type="project" value="TreeGrafter"/>
</dbReference>
<evidence type="ECO:0000256" key="1">
    <source>
        <dbReference type="ARBA" id="ARBA00022679"/>
    </source>
</evidence>
<reference evidence="3" key="1">
    <citation type="submission" date="2020-05" db="EMBL/GenBank/DDBJ databases">
        <authorList>
            <person name="Chiriac C."/>
            <person name="Salcher M."/>
            <person name="Ghai R."/>
            <person name="Kavagutti S V."/>
        </authorList>
    </citation>
    <scope>NUCLEOTIDE SEQUENCE</scope>
</reference>
<organism evidence="3">
    <name type="scientific">freshwater metagenome</name>
    <dbReference type="NCBI Taxonomy" id="449393"/>
    <lineage>
        <taxon>unclassified sequences</taxon>
        <taxon>metagenomes</taxon>
        <taxon>ecological metagenomes</taxon>
    </lineage>
</organism>
<evidence type="ECO:0000259" key="2">
    <source>
        <dbReference type="Pfam" id="PF00534"/>
    </source>
</evidence>